<dbReference type="AlphaFoldDB" id="A0A4R1C066"/>
<dbReference type="EMBL" id="SJZJ01000019">
    <property type="protein sequence ID" value="TCJ23035.1"/>
    <property type="molecule type" value="Genomic_DNA"/>
</dbReference>
<evidence type="ECO:0000313" key="1">
    <source>
        <dbReference type="EMBL" id="TCJ23035.1"/>
    </source>
</evidence>
<evidence type="ECO:0000313" key="2">
    <source>
        <dbReference type="Proteomes" id="UP000295453"/>
    </source>
</evidence>
<dbReference type="OrthoDB" id="4764618at2"/>
<dbReference type="RefSeq" id="WP_131584361.1">
    <property type="nucleotide sequence ID" value="NZ_SJZJ01000019.1"/>
</dbReference>
<proteinExistence type="predicted"/>
<comment type="caution">
    <text evidence="1">The sequence shown here is derived from an EMBL/GenBank/DDBJ whole genome shotgun (WGS) entry which is preliminary data.</text>
</comment>
<gene>
    <name evidence="1" type="ORF">EPD65_11780</name>
</gene>
<protein>
    <submittedName>
        <fullName evidence="1">Uncharacterized protein</fullName>
    </submittedName>
</protein>
<keyword evidence="2" id="KW-1185">Reference proteome</keyword>
<name>A0A4R1C066_9ACTN</name>
<reference evidence="1 2" key="1">
    <citation type="submission" date="2019-03" db="EMBL/GenBank/DDBJ databases">
        <authorList>
            <person name="Kim M.K.M."/>
        </authorList>
    </citation>
    <scope>NUCLEOTIDE SEQUENCE [LARGE SCALE GENOMIC DNA]</scope>
    <source>
        <strain evidence="1 2">18JY15-6</strain>
    </source>
</reference>
<accession>A0A4R1C066</accession>
<dbReference type="Proteomes" id="UP000295453">
    <property type="component" value="Unassembled WGS sequence"/>
</dbReference>
<organism evidence="1 2">
    <name type="scientific">Nocardioides jejuensis</name>
    <dbReference type="NCBI Taxonomy" id="2502782"/>
    <lineage>
        <taxon>Bacteria</taxon>
        <taxon>Bacillati</taxon>
        <taxon>Actinomycetota</taxon>
        <taxon>Actinomycetes</taxon>
        <taxon>Propionibacteriales</taxon>
        <taxon>Nocardioidaceae</taxon>
        <taxon>Nocardioides</taxon>
    </lineage>
</organism>
<sequence>MTPTEAGTLLTMASAFDNRKVDPDAAKAWAVALDGLRFDDCRAALIQHYKTSTDWLMPASLRTLVKRLRRNRVLEYGVLPDPPSHLDPDNAAAYIAWQKATTRAIADGNPPTKPAELPARDPGEIRALLSAATKEIPE</sequence>